<keyword evidence="2" id="KW-1133">Transmembrane helix</keyword>
<evidence type="ECO:0008006" key="5">
    <source>
        <dbReference type="Google" id="ProtNLM"/>
    </source>
</evidence>
<feature type="transmembrane region" description="Helical" evidence="2">
    <location>
        <begin position="6"/>
        <end position="30"/>
    </location>
</feature>
<name>A0ABZ0ZT84_9ACTN</name>
<evidence type="ECO:0000313" key="3">
    <source>
        <dbReference type="EMBL" id="WQQ27126.1"/>
    </source>
</evidence>
<reference evidence="4" key="1">
    <citation type="submission" date="2023-12" db="EMBL/GenBank/DDBJ databases">
        <title>Novel species in genus Nocardioides.</title>
        <authorList>
            <person name="Zhou H."/>
        </authorList>
    </citation>
    <scope>NUCLEOTIDE SEQUENCE [LARGE SCALE GENOMIC DNA]</scope>
    <source>
        <strain evidence="4">HM61</strain>
    </source>
</reference>
<dbReference type="Proteomes" id="UP001327225">
    <property type="component" value="Chromosome"/>
</dbReference>
<organism evidence="3 4">
    <name type="scientific">Nocardioides bizhenqiangii</name>
    <dbReference type="NCBI Taxonomy" id="3095076"/>
    <lineage>
        <taxon>Bacteria</taxon>
        <taxon>Bacillati</taxon>
        <taxon>Actinomycetota</taxon>
        <taxon>Actinomycetes</taxon>
        <taxon>Propionibacteriales</taxon>
        <taxon>Nocardioidaceae</taxon>
        <taxon>Nocardioides</taxon>
    </lineage>
</organism>
<evidence type="ECO:0000313" key="4">
    <source>
        <dbReference type="Proteomes" id="UP001327225"/>
    </source>
</evidence>
<gene>
    <name evidence="3" type="ORF">SHK19_02605</name>
</gene>
<sequence>MSSTEYLVWFLAMAVLIPIIVHGGTTWAHFRGQQQKSARPADTAAPHGPGRRRDEPPGMARGRSKAPPVPSSEMEDDGGVPEKQIWRWYDDGGAVGASGGETRPRPLDDGSSS</sequence>
<feature type="compositionally biased region" description="Basic and acidic residues" evidence="1">
    <location>
        <begin position="102"/>
        <end position="113"/>
    </location>
</feature>
<proteinExistence type="predicted"/>
<dbReference type="RefSeq" id="WP_322457727.1">
    <property type="nucleotide sequence ID" value="NZ_CP141059.1"/>
</dbReference>
<dbReference type="EMBL" id="CP141059">
    <property type="protein sequence ID" value="WQQ27126.1"/>
    <property type="molecule type" value="Genomic_DNA"/>
</dbReference>
<evidence type="ECO:0000256" key="2">
    <source>
        <dbReference type="SAM" id="Phobius"/>
    </source>
</evidence>
<evidence type="ECO:0000256" key="1">
    <source>
        <dbReference type="SAM" id="MobiDB-lite"/>
    </source>
</evidence>
<protein>
    <recommendedName>
        <fullName evidence="5">Secreted protein</fullName>
    </recommendedName>
</protein>
<keyword evidence="4" id="KW-1185">Reference proteome</keyword>
<accession>A0ABZ0ZT84</accession>
<keyword evidence="2" id="KW-0812">Transmembrane</keyword>
<keyword evidence="2" id="KW-0472">Membrane</keyword>
<feature type="region of interest" description="Disordered" evidence="1">
    <location>
        <begin position="31"/>
        <end position="113"/>
    </location>
</feature>